<dbReference type="AlphaFoldDB" id="A0A318N294"/>
<organism evidence="1 2">
    <name type="scientific">Frischella perrara</name>
    <dbReference type="NCBI Taxonomy" id="1267021"/>
    <lineage>
        <taxon>Bacteria</taxon>
        <taxon>Pseudomonadati</taxon>
        <taxon>Pseudomonadota</taxon>
        <taxon>Gammaproteobacteria</taxon>
        <taxon>Orbales</taxon>
        <taxon>Orbaceae</taxon>
        <taxon>Frischella</taxon>
    </lineage>
</organism>
<evidence type="ECO:0000313" key="2">
    <source>
        <dbReference type="Proteomes" id="UP000247838"/>
    </source>
</evidence>
<evidence type="ECO:0000313" key="1">
    <source>
        <dbReference type="EMBL" id="PXY95184.1"/>
    </source>
</evidence>
<accession>A0A318N294</accession>
<gene>
    <name evidence="1" type="ORF">DKK76_06975</name>
</gene>
<dbReference type="Proteomes" id="UP000247838">
    <property type="component" value="Unassembled WGS sequence"/>
</dbReference>
<comment type="caution">
    <text evidence="1">The sequence shown here is derived from an EMBL/GenBank/DDBJ whole genome shotgun (WGS) entry which is preliminary data.</text>
</comment>
<feature type="non-terminal residue" evidence="1">
    <location>
        <position position="454"/>
    </location>
</feature>
<name>A0A318N294_FRIPE</name>
<dbReference type="EMBL" id="QGLM01000014">
    <property type="protein sequence ID" value="PXY95184.1"/>
    <property type="molecule type" value="Genomic_DNA"/>
</dbReference>
<dbReference type="PANTHER" id="PTHR39431:SF1">
    <property type="entry name" value="FRPA_C-RELATED PROTEIN"/>
    <property type="match status" value="1"/>
</dbReference>
<proteinExistence type="predicted"/>
<protein>
    <submittedName>
        <fullName evidence="1">Uncharacterized protein</fullName>
    </submittedName>
</protein>
<dbReference type="PANTHER" id="PTHR39431">
    <property type="entry name" value="FRPA/C-RELATED PROTEIN"/>
    <property type="match status" value="1"/>
</dbReference>
<sequence length="454" mass="48394">MAGITAAEAEKKLSGIKDAEGLRNLINQLDVSTHGSKTVLYSGMVNGERSTKIINALQKDPNYRVIDNTEAAKFLSTADKYGSPLNRKLNSLFGTTHSKKLSSQSIEFLFGSQQNEVRQNNGAWDTVSKKFVSGASGNVEVIGHMDPNRVFAQTELPALMKNPNVHSVNGIDKSILRSLENNGLEHIRNVSAMKAAMSELSPDKTKAWKNFKPNGDSYKLYNDYYNKLDPTAKKSLDKTAQLLAHSPINKLARHIPLVGYIATGVGLYAASASAQAAMDRGDINEAKGILYEWGVKEVSGTILSTLAGAAAASVAATAGAPALAVAAIGLGVGIAAGILSDALIDEMAHLLRDNDNNGTIDLWDKLKNLLNDAGNAILAPLSSLFPSLPDGAKTTSSPIILDLDRDGVETISKNNNIHFDLNANQFAENTGWVGSDDGLLVLDLNNNGIIDNGR</sequence>
<reference evidence="1 2" key="1">
    <citation type="submission" date="2018-05" db="EMBL/GenBank/DDBJ databases">
        <title>Reference genomes for bee gut microbiota database.</title>
        <authorList>
            <person name="Ellegaard K.M."/>
        </authorList>
    </citation>
    <scope>NUCLEOTIDE SEQUENCE [LARGE SCALE GENOMIC DNA]</scope>
    <source>
        <strain evidence="1 2">ESL0167</strain>
    </source>
</reference>